<dbReference type="Pfam" id="PF01544">
    <property type="entry name" value="CorA"/>
    <property type="match status" value="1"/>
</dbReference>
<gene>
    <name evidence="10" type="ORF">Q9L58_004129</name>
</gene>
<organism evidence="10 11">
    <name type="scientific">Discina gigas</name>
    <dbReference type="NCBI Taxonomy" id="1032678"/>
    <lineage>
        <taxon>Eukaryota</taxon>
        <taxon>Fungi</taxon>
        <taxon>Dikarya</taxon>
        <taxon>Ascomycota</taxon>
        <taxon>Pezizomycotina</taxon>
        <taxon>Pezizomycetes</taxon>
        <taxon>Pezizales</taxon>
        <taxon>Discinaceae</taxon>
        <taxon>Discina</taxon>
    </lineage>
</organism>
<proteinExistence type="inferred from homology"/>
<evidence type="ECO:0000256" key="4">
    <source>
        <dbReference type="ARBA" id="ARBA00022475"/>
    </source>
</evidence>
<evidence type="ECO:0000313" key="10">
    <source>
        <dbReference type="EMBL" id="KAL0636907.1"/>
    </source>
</evidence>
<evidence type="ECO:0000256" key="3">
    <source>
        <dbReference type="ARBA" id="ARBA00022448"/>
    </source>
</evidence>
<name>A0ABR3GLW6_9PEZI</name>
<dbReference type="EMBL" id="JBBBZM010000042">
    <property type="protein sequence ID" value="KAL0636907.1"/>
    <property type="molecule type" value="Genomic_DNA"/>
</dbReference>
<sequence length="519" mass="57879">MGYGSLPSAKTRRGGRLPRIDSNVAAGSPRSSEDDIEANVAGVMSPKSPSYSAHRQSARFRLRRSGTILASKNYQQELPGQEPGLDPNETSDERVKLHTECGITVVDFSEDDIVQAELGNVDLLAFLDKPREDWVGVRWINCNGLSWDCIQALAKYKGLHKLAIEDLVNTKNRTKCDWYSDHAFVILPLLKLIHVDETSVTDEDANEFLHAGDDPAINKVKTIQKYYGGPNKERTEYMEKHSSLASKGLAVSVEQVSMFLTADGTVISFFEHSADDVEPPILNRLYSSNTLLRSVCDASMIMQAIIDAIVDLAFPVVGAYQDVIAELELNVLTDPSVSQSQELYILTSELSLLKSTISPIVGLVSSLRDHKKSFSGASKAFKGVEVSEVTKTYLGDVDDHLLLLLENVETMKRAADNMIDLIFNTIGSLQNESMKMLTLVTILFLPMSFLTGYFGMNFEEFPGIRNSDRFFWVIAGPVAALTTLFLFRSVLWRDVINKIRKRTINNARKKRHQGMTKRE</sequence>
<feature type="transmembrane region" description="Helical" evidence="9">
    <location>
        <begin position="470"/>
        <end position="491"/>
    </location>
</feature>
<feature type="region of interest" description="Disordered" evidence="8">
    <location>
        <begin position="1"/>
        <end position="35"/>
    </location>
</feature>
<dbReference type="PANTHER" id="PTHR46494:SF1">
    <property type="entry name" value="CORA FAMILY METAL ION TRANSPORTER (EUROFUNG)"/>
    <property type="match status" value="1"/>
</dbReference>
<comment type="caution">
    <text evidence="10">The sequence shown here is derived from an EMBL/GenBank/DDBJ whole genome shotgun (WGS) entry which is preliminary data.</text>
</comment>
<protein>
    <recommendedName>
        <fullName evidence="12">Magnesium transport protein CorA</fullName>
    </recommendedName>
</protein>
<keyword evidence="7 9" id="KW-0472">Membrane</keyword>
<evidence type="ECO:0000256" key="2">
    <source>
        <dbReference type="ARBA" id="ARBA00009765"/>
    </source>
</evidence>
<evidence type="ECO:0000256" key="7">
    <source>
        <dbReference type="ARBA" id="ARBA00023136"/>
    </source>
</evidence>
<dbReference type="SUPFAM" id="SSF143865">
    <property type="entry name" value="CorA soluble domain-like"/>
    <property type="match status" value="1"/>
</dbReference>
<evidence type="ECO:0000256" key="1">
    <source>
        <dbReference type="ARBA" id="ARBA00004651"/>
    </source>
</evidence>
<comment type="subcellular location">
    <subcellularLocation>
        <location evidence="1">Cell membrane</location>
        <topology evidence="1">Multi-pass membrane protein</topology>
    </subcellularLocation>
</comment>
<keyword evidence="6 9" id="KW-1133">Transmembrane helix</keyword>
<keyword evidence="4" id="KW-1003">Cell membrane</keyword>
<reference evidence="10 11" key="1">
    <citation type="submission" date="2024-02" db="EMBL/GenBank/DDBJ databases">
        <title>Discinaceae phylogenomics.</title>
        <authorList>
            <person name="Dirks A.C."/>
            <person name="James T.Y."/>
        </authorList>
    </citation>
    <scope>NUCLEOTIDE SEQUENCE [LARGE SCALE GENOMIC DNA]</scope>
    <source>
        <strain evidence="10 11">ACD0624</strain>
    </source>
</reference>
<evidence type="ECO:0000256" key="8">
    <source>
        <dbReference type="SAM" id="MobiDB-lite"/>
    </source>
</evidence>
<dbReference type="SUPFAM" id="SSF144083">
    <property type="entry name" value="Magnesium transport protein CorA, transmembrane region"/>
    <property type="match status" value="1"/>
</dbReference>
<evidence type="ECO:0000256" key="6">
    <source>
        <dbReference type="ARBA" id="ARBA00022989"/>
    </source>
</evidence>
<dbReference type="InterPro" id="IPR002523">
    <property type="entry name" value="MgTranspt_CorA/ZnTranspt_ZntB"/>
</dbReference>
<feature type="transmembrane region" description="Helical" evidence="9">
    <location>
        <begin position="436"/>
        <end position="458"/>
    </location>
</feature>
<dbReference type="InterPro" id="IPR045861">
    <property type="entry name" value="CorA_cytoplasmic_dom"/>
</dbReference>
<evidence type="ECO:0000313" key="11">
    <source>
        <dbReference type="Proteomes" id="UP001447188"/>
    </source>
</evidence>
<evidence type="ECO:0008006" key="12">
    <source>
        <dbReference type="Google" id="ProtNLM"/>
    </source>
</evidence>
<evidence type="ECO:0000256" key="9">
    <source>
        <dbReference type="SAM" id="Phobius"/>
    </source>
</evidence>
<evidence type="ECO:0000256" key="5">
    <source>
        <dbReference type="ARBA" id="ARBA00022692"/>
    </source>
</evidence>
<comment type="similarity">
    <text evidence="2">Belongs to the CorA metal ion transporter (MIT) (TC 1.A.35) family.</text>
</comment>
<dbReference type="Proteomes" id="UP001447188">
    <property type="component" value="Unassembled WGS sequence"/>
</dbReference>
<keyword evidence="11" id="KW-1185">Reference proteome</keyword>
<dbReference type="InterPro" id="IPR045863">
    <property type="entry name" value="CorA_TM1_TM2"/>
</dbReference>
<dbReference type="Gene3D" id="3.30.460.20">
    <property type="entry name" value="CorA soluble domain-like"/>
    <property type="match status" value="1"/>
</dbReference>
<accession>A0ABR3GLW6</accession>
<keyword evidence="5 9" id="KW-0812">Transmembrane</keyword>
<keyword evidence="3" id="KW-0813">Transport</keyword>
<dbReference type="PANTHER" id="PTHR46494">
    <property type="entry name" value="CORA FAMILY METAL ION TRANSPORTER (EUROFUNG)"/>
    <property type="match status" value="1"/>
</dbReference>
<dbReference type="Gene3D" id="1.20.58.340">
    <property type="entry name" value="Magnesium transport protein CorA, transmembrane region"/>
    <property type="match status" value="2"/>
</dbReference>